<dbReference type="Gene3D" id="3.90.1530.10">
    <property type="entry name" value="Conserved hypothetical protein from pyrococcus furiosus pfu- 392566-001, ParB domain"/>
    <property type="match status" value="1"/>
</dbReference>
<sequence>MYSLDFNEPLVKGFSWEHPDLILTHEKVVEERCASLINYLESLKPYVIVPSILVCDKTNVIIDGHHRYFALKKLGFEKIPTIKLNYSNHRIITDLNEQPIKKEVVIQHAVNKNLLEPKSTFHHIVDVSSEPQPIILLSSLAKLEF</sequence>
<dbReference type="Proteomes" id="UP000281474">
    <property type="component" value="Unassembled WGS sequence"/>
</dbReference>
<evidence type="ECO:0000313" key="1">
    <source>
        <dbReference type="EMBL" id="RLV61416.1"/>
    </source>
</evidence>
<dbReference type="AlphaFoldDB" id="A0A3L8Q1A1"/>
<evidence type="ECO:0008006" key="3">
    <source>
        <dbReference type="Google" id="ProtNLM"/>
    </source>
</evidence>
<dbReference type="EMBL" id="QZEI01000003">
    <property type="protein sequence ID" value="RLV61416.1"/>
    <property type="molecule type" value="Genomic_DNA"/>
</dbReference>
<accession>A0A3L8Q1A1</accession>
<dbReference type="InterPro" id="IPR036086">
    <property type="entry name" value="ParB/Sulfiredoxin_sf"/>
</dbReference>
<proteinExistence type="predicted"/>
<reference evidence="1 2" key="1">
    <citation type="submission" date="2018-09" db="EMBL/GenBank/DDBJ databases">
        <title>Phylogeny of the Shewanellaceae, and recommendation for two new genera, Pseudoshewanella and Parashewanella.</title>
        <authorList>
            <person name="Wang G."/>
        </authorList>
    </citation>
    <scope>NUCLEOTIDE SEQUENCE [LARGE SCALE GENOMIC DNA]</scope>
    <source>
        <strain evidence="1 2">C51</strain>
    </source>
</reference>
<gene>
    <name evidence="1" type="ORF">D5018_01625</name>
</gene>
<dbReference type="OrthoDB" id="8565623at2"/>
<protein>
    <recommendedName>
        <fullName evidence="3">ParB/Sulfiredoxin domain-containing protein</fullName>
    </recommendedName>
</protein>
<keyword evidence="2" id="KW-1185">Reference proteome</keyword>
<organism evidence="1 2">
    <name type="scientific">Parashewanella curva</name>
    <dbReference type="NCBI Taxonomy" id="2338552"/>
    <lineage>
        <taxon>Bacteria</taxon>
        <taxon>Pseudomonadati</taxon>
        <taxon>Pseudomonadota</taxon>
        <taxon>Gammaproteobacteria</taxon>
        <taxon>Alteromonadales</taxon>
        <taxon>Shewanellaceae</taxon>
        <taxon>Parashewanella</taxon>
    </lineage>
</organism>
<dbReference type="SUPFAM" id="SSF110849">
    <property type="entry name" value="ParB/Sulfiredoxin"/>
    <property type="match status" value="1"/>
</dbReference>
<name>A0A3L8Q1A1_9GAMM</name>
<comment type="caution">
    <text evidence="1">The sequence shown here is derived from an EMBL/GenBank/DDBJ whole genome shotgun (WGS) entry which is preliminary data.</text>
</comment>
<dbReference type="RefSeq" id="WP_121837237.1">
    <property type="nucleotide sequence ID" value="NZ_ML014754.1"/>
</dbReference>
<evidence type="ECO:0000313" key="2">
    <source>
        <dbReference type="Proteomes" id="UP000281474"/>
    </source>
</evidence>